<keyword evidence="2" id="KW-1185">Reference proteome</keyword>
<protein>
    <submittedName>
        <fullName evidence="1">Uncharacterized protein</fullName>
    </submittedName>
</protein>
<sequence length="106" mass="11589">MFSVTCPKTGVKAMYKPLLKTLVASQGFECTSQYQNYVVHTNFSSDSQPITSLLTERNISMKLESSHLCILWIGTSPNGLQIYGKQGGGGGGVRETDSPIKFILQQ</sequence>
<dbReference type="EMBL" id="JANJYI010000009">
    <property type="protein sequence ID" value="KAK2636332.1"/>
    <property type="molecule type" value="Genomic_DNA"/>
</dbReference>
<reference evidence="1" key="1">
    <citation type="journal article" date="2023" name="Plant J.">
        <title>Genome sequences and population genomics provide insights into the demographic history, inbreeding, and mutation load of two 'living fossil' tree species of Dipteronia.</title>
        <authorList>
            <person name="Feng Y."/>
            <person name="Comes H.P."/>
            <person name="Chen J."/>
            <person name="Zhu S."/>
            <person name="Lu R."/>
            <person name="Zhang X."/>
            <person name="Li P."/>
            <person name="Qiu J."/>
            <person name="Olsen K.M."/>
            <person name="Qiu Y."/>
        </authorList>
    </citation>
    <scope>NUCLEOTIDE SEQUENCE</scope>
    <source>
        <strain evidence="1">KIB01</strain>
    </source>
</reference>
<dbReference type="Proteomes" id="UP001280121">
    <property type="component" value="Unassembled WGS sequence"/>
</dbReference>
<comment type="caution">
    <text evidence="1">The sequence shown here is derived from an EMBL/GenBank/DDBJ whole genome shotgun (WGS) entry which is preliminary data.</text>
</comment>
<proteinExistence type="predicted"/>
<accession>A0AAD9WN72</accession>
<name>A0AAD9WN72_9ROSI</name>
<organism evidence="1 2">
    <name type="scientific">Dipteronia dyeriana</name>
    <dbReference type="NCBI Taxonomy" id="168575"/>
    <lineage>
        <taxon>Eukaryota</taxon>
        <taxon>Viridiplantae</taxon>
        <taxon>Streptophyta</taxon>
        <taxon>Embryophyta</taxon>
        <taxon>Tracheophyta</taxon>
        <taxon>Spermatophyta</taxon>
        <taxon>Magnoliopsida</taxon>
        <taxon>eudicotyledons</taxon>
        <taxon>Gunneridae</taxon>
        <taxon>Pentapetalae</taxon>
        <taxon>rosids</taxon>
        <taxon>malvids</taxon>
        <taxon>Sapindales</taxon>
        <taxon>Sapindaceae</taxon>
        <taxon>Hippocastanoideae</taxon>
        <taxon>Acereae</taxon>
        <taxon>Dipteronia</taxon>
    </lineage>
</organism>
<dbReference type="AlphaFoldDB" id="A0AAD9WN72"/>
<gene>
    <name evidence="1" type="ORF">Ddye_031124</name>
</gene>
<evidence type="ECO:0000313" key="1">
    <source>
        <dbReference type="EMBL" id="KAK2636332.1"/>
    </source>
</evidence>
<evidence type="ECO:0000313" key="2">
    <source>
        <dbReference type="Proteomes" id="UP001280121"/>
    </source>
</evidence>